<proteinExistence type="inferred from homology"/>
<dbReference type="Pfam" id="PF00975">
    <property type="entry name" value="Thioesterase"/>
    <property type="match status" value="1"/>
</dbReference>
<dbReference type="InterPro" id="IPR012223">
    <property type="entry name" value="TEII"/>
</dbReference>
<feature type="domain" description="Thioesterase" evidence="2">
    <location>
        <begin position="24"/>
        <end position="231"/>
    </location>
</feature>
<evidence type="ECO:0000313" key="4">
    <source>
        <dbReference type="Proteomes" id="UP000575898"/>
    </source>
</evidence>
<evidence type="ECO:0000256" key="1">
    <source>
        <dbReference type="ARBA" id="ARBA00007169"/>
    </source>
</evidence>
<organism evidence="3 4">
    <name type="scientific">Chitinivorax tropicus</name>
    <dbReference type="NCBI Taxonomy" id="714531"/>
    <lineage>
        <taxon>Bacteria</taxon>
        <taxon>Pseudomonadati</taxon>
        <taxon>Pseudomonadota</taxon>
        <taxon>Betaproteobacteria</taxon>
        <taxon>Chitinivorax</taxon>
    </lineage>
</organism>
<dbReference type="GO" id="GO:0008610">
    <property type="term" value="P:lipid biosynthetic process"/>
    <property type="evidence" value="ECO:0007669"/>
    <property type="project" value="TreeGrafter"/>
</dbReference>
<keyword evidence="4" id="KW-1185">Reference proteome</keyword>
<dbReference type="Gene3D" id="3.40.50.1820">
    <property type="entry name" value="alpha/beta hydrolase"/>
    <property type="match status" value="1"/>
</dbReference>
<gene>
    <name evidence="3" type="ORF">HNQ59_002063</name>
</gene>
<evidence type="ECO:0000259" key="2">
    <source>
        <dbReference type="Pfam" id="PF00975"/>
    </source>
</evidence>
<dbReference type="PANTHER" id="PTHR11487">
    <property type="entry name" value="THIOESTERASE"/>
    <property type="match status" value="1"/>
</dbReference>
<dbReference type="InterPro" id="IPR001031">
    <property type="entry name" value="Thioesterase"/>
</dbReference>
<comment type="similarity">
    <text evidence="1">Belongs to the thioesterase family.</text>
</comment>
<dbReference type="SUPFAM" id="SSF53474">
    <property type="entry name" value="alpha/beta-Hydrolases"/>
    <property type="match status" value="1"/>
</dbReference>
<dbReference type="Proteomes" id="UP000575898">
    <property type="component" value="Unassembled WGS sequence"/>
</dbReference>
<reference evidence="3 4" key="1">
    <citation type="submission" date="2020-08" db="EMBL/GenBank/DDBJ databases">
        <title>Genomic Encyclopedia of Type Strains, Phase IV (KMG-IV): sequencing the most valuable type-strain genomes for metagenomic binning, comparative biology and taxonomic classification.</title>
        <authorList>
            <person name="Goeker M."/>
        </authorList>
    </citation>
    <scope>NUCLEOTIDE SEQUENCE [LARGE SCALE GENOMIC DNA]</scope>
    <source>
        <strain evidence="3 4">DSM 27165</strain>
    </source>
</reference>
<comment type="caution">
    <text evidence="3">The sequence shown here is derived from an EMBL/GenBank/DDBJ whole genome shotgun (WGS) entry which is preliminary data.</text>
</comment>
<dbReference type="AlphaFoldDB" id="A0A840MK43"/>
<sequence>MKKIRFEQNLHFYHDAIPDTLGLGYAGANGMVFQHLARLLAPDHVLAEWVLPLRGRRLTDAPAGSIDQLCTEAAMATAGWPTPPVLIGYSFGGLLAYELACQLTRAGRPPRGLVICASNAPHCLPPSRNVHQMDLQGVRQHLIRMGGTPAALLGDDDMLAFLARPVQHDYRLLETYRWPGHPPLPCPIQVIAGDQDPFTDKAGLQAWQAMTEARFDLTWLPAGHFFLNTHEAETGAAIKQALSMVNDALTA</sequence>
<dbReference type="InterPro" id="IPR029058">
    <property type="entry name" value="AB_hydrolase_fold"/>
</dbReference>
<dbReference type="PANTHER" id="PTHR11487:SF0">
    <property type="entry name" value="S-ACYL FATTY ACID SYNTHASE THIOESTERASE, MEDIUM CHAIN"/>
    <property type="match status" value="1"/>
</dbReference>
<dbReference type="RefSeq" id="WP_184038573.1">
    <property type="nucleotide sequence ID" value="NZ_JACHHY010000011.1"/>
</dbReference>
<evidence type="ECO:0000313" key="3">
    <source>
        <dbReference type="EMBL" id="MBB5018770.1"/>
    </source>
</evidence>
<protein>
    <submittedName>
        <fullName evidence="3">Surfactin synthase thioesterase subunit</fullName>
    </submittedName>
</protein>
<dbReference type="EMBL" id="JACHHY010000011">
    <property type="protein sequence ID" value="MBB5018770.1"/>
    <property type="molecule type" value="Genomic_DNA"/>
</dbReference>
<accession>A0A840MK43</accession>
<name>A0A840MK43_9PROT</name>